<evidence type="ECO:0000256" key="2">
    <source>
        <dbReference type="ARBA" id="ARBA00004236"/>
    </source>
</evidence>
<keyword evidence="10" id="KW-0597">Phosphoprotein</keyword>
<keyword evidence="7" id="KW-0813">Transport</keyword>
<dbReference type="HOGENOM" id="CLU_074797_0_0_6"/>
<keyword evidence="15" id="KW-0472">Membrane</keyword>
<dbReference type="PANTHER" id="PTHR33799">
    <property type="entry name" value="PTS PERMEASE-RELATED-RELATED"/>
    <property type="match status" value="1"/>
</dbReference>
<dbReference type="InterPro" id="IPR004720">
    <property type="entry name" value="PTS_IIB_sorbose-sp"/>
</dbReference>
<dbReference type="PROSITE" id="PS51096">
    <property type="entry name" value="PTS_EIIA_TYPE_4"/>
    <property type="match status" value="1"/>
</dbReference>
<evidence type="ECO:0000256" key="12">
    <source>
        <dbReference type="ARBA" id="ARBA00022679"/>
    </source>
</evidence>
<comment type="subunit">
    <text evidence="4">Homodimer.</text>
</comment>
<dbReference type="EMBL" id="AGCM01000109">
    <property type="protein sequence ID" value="EHM53187.1"/>
    <property type="molecule type" value="Genomic_DNA"/>
</dbReference>
<dbReference type="CDD" id="cd00006">
    <property type="entry name" value="PTS_IIA_man"/>
    <property type="match status" value="1"/>
</dbReference>
<evidence type="ECO:0000256" key="5">
    <source>
        <dbReference type="ARBA" id="ARBA00011929"/>
    </source>
</evidence>
<keyword evidence="8" id="KW-1003">Cell membrane</keyword>
<evidence type="ECO:0000313" key="23">
    <source>
        <dbReference type="EMBL" id="EHM53187.1"/>
    </source>
</evidence>
<evidence type="ECO:0000256" key="4">
    <source>
        <dbReference type="ARBA" id="ARBA00011738"/>
    </source>
</evidence>
<comment type="catalytic activity">
    <reaction evidence="1">
        <text>D-mannose(out) + N(pros)-phospho-L-histidyl-[protein] = D-mannose 6-phosphate(in) + L-histidyl-[protein]</text>
        <dbReference type="Rhea" id="RHEA:49232"/>
        <dbReference type="Rhea" id="RHEA-COMP:9745"/>
        <dbReference type="Rhea" id="RHEA-COMP:9746"/>
        <dbReference type="ChEBI" id="CHEBI:4208"/>
        <dbReference type="ChEBI" id="CHEBI:29979"/>
        <dbReference type="ChEBI" id="CHEBI:58735"/>
        <dbReference type="ChEBI" id="CHEBI:64837"/>
        <dbReference type="EC" id="2.7.1.191"/>
    </reaction>
</comment>
<dbReference type="InterPro" id="IPR013789">
    <property type="entry name" value="PTS_EIIA_man"/>
</dbReference>
<dbReference type="Proteomes" id="UP000004750">
    <property type="component" value="Unassembled WGS sequence"/>
</dbReference>
<dbReference type="EC" id="2.7.1.191" evidence="5"/>
<dbReference type="GO" id="GO:0008982">
    <property type="term" value="F:protein-N(PI)-phosphohistidine-sugar phosphotransferase activity"/>
    <property type="evidence" value="ECO:0007669"/>
    <property type="project" value="InterPro"/>
</dbReference>
<dbReference type="InterPro" id="IPR018455">
    <property type="entry name" value="PTS_IIB_sorbose-sp_subgr"/>
</dbReference>
<proteinExistence type="predicted"/>
<keyword evidence="11" id="KW-0762">Sugar transport</keyword>
<keyword evidence="14" id="KW-0418">Kinase</keyword>
<reference evidence="23 24" key="1">
    <citation type="submission" date="2011-08" db="EMBL/GenBank/DDBJ databases">
        <authorList>
            <person name="Weinstock G."/>
            <person name="Sodergren E."/>
            <person name="Clifton S."/>
            <person name="Fulton L."/>
            <person name="Fulton B."/>
            <person name="Courtney L."/>
            <person name="Fronick C."/>
            <person name="Harrison M."/>
            <person name="Strong C."/>
            <person name="Farmer C."/>
            <person name="Delahaunty K."/>
            <person name="Markovic C."/>
            <person name="Hall O."/>
            <person name="Minx P."/>
            <person name="Tomlinson C."/>
            <person name="Mitreva M."/>
            <person name="Hou S."/>
            <person name="Chen J."/>
            <person name="Wollam A."/>
            <person name="Pepin K.H."/>
            <person name="Johnson M."/>
            <person name="Bhonagiri V."/>
            <person name="Zhang X."/>
            <person name="Suruliraj S."/>
            <person name="Warren W."/>
            <person name="Chinwalla A."/>
            <person name="Mardis E.R."/>
            <person name="Wilson R.K."/>
        </authorList>
    </citation>
    <scope>NUCLEOTIDE SEQUENCE [LARGE SCALE GENOMIC DNA]</scope>
    <source>
        <strain evidence="23 24">F0432</strain>
    </source>
</reference>
<keyword evidence="13" id="KW-0598">Phosphotransferase system</keyword>
<evidence type="ECO:0000256" key="6">
    <source>
        <dbReference type="ARBA" id="ARBA00021685"/>
    </source>
</evidence>
<comment type="subcellular location">
    <subcellularLocation>
        <location evidence="2">Cell membrane</location>
    </subcellularLocation>
    <subcellularLocation>
        <location evidence="3">Cytoplasm</location>
    </subcellularLocation>
</comment>
<evidence type="ECO:0000259" key="22">
    <source>
        <dbReference type="PROSITE" id="PS51101"/>
    </source>
</evidence>
<feature type="modified residue" description="Phosphohistidine; by EIIA" evidence="20">
    <location>
        <position position="207"/>
    </location>
</feature>
<dbReference type="PROSITE" id="PS51101">
    <property type="entry name" value="PTS_EIIB_TYPE_4"/>
    <property type="match status" value="1"/>
</dbReference>
<evidence type="ECO:0000256" key="14">
    <source>
        <dbReference type="ARBA" id="ARBA00022777"/>
    </source>
</evidence>
<feature type="domain" description="PTS EIIB type-4" evidence="22">
    <location>
        <begin position="192"/>
        <end position="355"/>
    </location>
</feature>
<dbReference type="NCBIfam" id="TIGR00854">
    <property type="entry name" value="pts-sorbose"/>
    <property type="match status" value="1"/>
</dbReference>
<dbReference type="Gene3D" id="3.40.50.510">
    <property type="entry name" value="Phosphotransferase system, mannose-type IIA component"/>
    <property type="match status" value="1"/>
</dbReference>
<dbReference type="GO" id="GO:0005886">
    <property type="term" value="C:plasma membrane"/>
    <property type="evidence" value="ECO:0007669"/>
    <property type="project" value="UniProtKB-SubCell"/>
</dbReference>
<dbReference type="GO" id="GO:0009401">
    <property type="term" value="P:phosphoenolpyruvate-dependent sugar phosphotransferase system"/>
    <property type="evidence" value="ECO:0007669"/>
    <property type="project" value="UniProtKB-KW"/>
</dbReference>
<evidence type="ECO:0000256" key="7">
    <source>
        <dbReference type="ARBA" id="ARBA00022448"/>
    </source>
</evidence>
<evidence type="ECO:0000256" key="11">
    <source>
        <dbReference type="ARBA" id="ARBA00022597"/>
    </source>
</evidence>
<evidence type="ECO:0000259" key="21">
    <source>
        <dbReference type="PROSITE" id="PS51096"/>
    </source>
</evidence>
<dbReference type="NCBIfam" id="TIGR00824">
    <property type="entry name" value="EIIA-man"/>
    <property type="match status" value="1"/>
</dbReference>
<dbReference type="InterPro" id="IPR036667">
    <property type="entry name" value="PTS_IIB_sorbose-sp_sf"/>
</dbReference>
<accession>G9ZGG6</accession>
<keyword evidence="12" id="KW-0808">Transferase</keyword>
<dbReference type="SUPFAM" id="SSF52728">
    <property type="entry name" value="PTS IIb component"/>
    <property type="match status" value="1"/>
</dbReference>
<evidence type="ECO:0000313" key="24">
    <source>
        <dbReference type="Proteomes" id="UP000004750"/>
    </source>
</evidence>
<dbReference type="Pfam" id="PF03830">
    <property type="entry name" value="PTSIIB_sorb"/>
    <property type="match status" value="1"/>
</dbReference>
<evidence type="ECO:0000256" key="3">
    <source>
        <dbReference type="ARBA" id="ARBA00004496"/>
    </source>
</evidence>
<evidence type="ECO:0000256" key="13">
    <source>
        <dbReference type="ARBA" id="ARBA00022683"/>
    </source>
</evidence>
<gene>
    <name evidence="23" type="ORF">HMPREF9080_01870</name>
</gene>
<dbReference type="SUPFAM" id="SSF53062">
    <property type="entry name" value="PTS system fructose IIA component-like"/>
    <property type="match status" value="1"/>
</dbReference>
<feature type="active site" description="Tele-phosphohistidine intermediate; for EIIA activity" evidence="19">
    <location>
        <position position="44"/>
    </location>
</feature>
<evidence type="ECO:0000256" key="1">
    <source>
        <dbReference type="ARBA" id="ARBA00000514"/>
    </source>
</evidence>
<dbReference type="InterPro" id="IPR033887">
    <property type="entry name" value="PTS_IIA_man"/>
</dbReference>
<evidence type="ECO:0000256" key="15">
    <source>
        <dbReference type="ARBA" id="ARBA00023136"/>
    </source>
</evidence>
<keyword evidence="9" id="KW-0963">Cytoplasm</keyword>
<evidence type="ECO:0000256" key="16">
    <source>
        <dbReference type="ARBA" id="ARBA00023757"/>
    </source>
</evidence>
<evidence type="ECO:0000256" key="18">
    <source>
        <dbReference type="ARBA" id="ARBA00032197"/>
    </source>
</evidence>
<dbReference type="Pfam" id="PF03610">
    <property type="entry name" value="EIIA-man"/>
    <property type="match status" value="1"/>
</dbReference>
<evidence type="ECO:0000256" key="19">
    <source>
        <dbReference type="PIRSR" id="PIRSR618455-1"/>
    </source>
</evidence>
<dbReference type="STRING" id="797473.HMPREF9080_01870"/>
<evidence type="ECO:0000256" key="20">
    <source>
        <dbReference type="PIRSR" id="PIRSR618455-2"/>
    </source>
</evidence>
<dbReference type="GO" id="GO:0016301">
    <property type="term" value="F:kinase activity"/>
    <property type="evidence" value="ECO:0007669"/>
    <property type="project" value="UniProtKB-KW"/>
</dbReference>
<dbReference type="InterPro" id="IPR051471">
    <property type="entry name" value="Bacterial_PTS_sugar_comp"/>
</dbReference>
<dbReference type="Gene3D" id="3.40.35.10">
    <property type="entry name" value="Phosphotransferase system, sorbose subfamily IIB component"/>
    <property type="match status" value="1"/>
</dbReference>
<dbReference type="PANTHER" id="PTHR33799:SF1">
    <property type="entry name" value="PTS SYSTEM MANNOSE-SPECIFIC EIIAB COMPONENT-RELATED"/>
    <property type="match status" value="1"/>
</dbReference>
<protein>
    <recommendedName>
        <fullName evidence="6">PTS system mannose-specific EIIAB component</fullName>
        <ecNumber evidence="5">2.7.1.191</ecNumber>
    </recommendedName>
    <alternativeName>
        <fullName evidence="18">EIIAB-Man</fullName>
    </alternativeName>
    <alternativeName>
        <fullName evidence="17">EIII-Man</fullName>
    </alternativeName>
</protein>
<evidence type="ECO:0000256" key="17">
    <source>
        <dbReference type="ARBA" id="ARBA00030229"/>
    </source>
</evidence>
<dbReference type="CDD" id="cd00001">
    <property type="entry name" value="PTS_IIB_man"/>
    <property type="match status" value="1"/>
</dbReference>
<sequence>MISALCDSRMSAGMWRGDTPLFYHPRKRYEESSNTMIPLIVACHGRFADELVKSAAMVYGEVGSVHAVTFMPGEGPDDLLRKYEEIVTAEGSPEAVLLLVDLFGGSPYNAAVRLASAHEGMDVLSGVNLPMLLELLDSRDENSTVPQLVESAYNASREGTKAFRTPLAAAPAAPAAEEAPVVDRRAGRPTSGHMEIPLLRIDNRLIHGQVASSWAKVVKCDAIFAIDDDVAKDPLRAKLLLQVAPAHLQAYVISVDKAIKVWHNPMYADRKILWLVSRPGDIVRLIEGGVDIKKVNVGGMTHREGCKLISQAVAIDADDLAAFKKLNEMGVKMTLQQLPTNAEEDVMPKLANIQF</sequence>
<comment type="caution">
    <text evidence="23">The sequence shown here is derived from an EMBL/GenBank/DDBJ whole genome shotgun (WGS) entry which is preliminary data.</text>
</comment>
<feature type="domain" description="PTS EIIA type-4" evidence="21">
    <location>
        <begin position="36"/>
        <end position="160"/>
    </location>
</feature>
<name>G9ZGG6_9GAMM</name>
<comment type="function">
    <text evidence="16">The phosphoenolpyruvate-dependent sugar phosphotransferase system (sugar PTS), a major carbohydrate active transport system, catalyzes the phosphorylation of incoming sugar substrates concomitantly with their translocation across the cell membrane. The enzyme II ManXYZ PTS system is involved in mannose transport.</text>
</comment>
<dbReference type="AlphaFoldDB" id="G9ZGG6"/>
<dbReference type="InterPro" id="IPR036662">
    <property type="entry name" value="PTS_EIIA_man-typ_sf"/>
</dbReference>
<evidence type="ECO:0000256" key="10">
    <source>
        <dbReference type="ARBA" id="ARBA00022553"/>
    </source>
</evidence>
<evidence type="ECO:0000256" key="9">
    <source>
        <dbReference type="ARBA" id="ARBA00022490"/>
    </source>
</evidence>
<evidence type="ECO:0000256" key="8">
    <source>
        <dbReference type="ARBA" id="ARBA00022475"/>
    </source>
</evidence>
<feature type="modified residue" description="Phosphohistidine; by HPr" evidence="20">
    <location>
        <position position="44"/>
    </location>
</feature>
<dbReference type="InterPro" id="IPR004701">
    <property type="entry name" value="PTS_EIIA_man-typ"/>
</dbReference>
<feature type="active site" description="Pros-phosphohistidine intermediate; for EIIB activity" evidence="19">
    <location>
        <position position="207"/>
    </location>
</feature>
<dbReference type="GO" id="GO:0005737">
    <property type="term" value="C:cytoplasm"/>
    <property type="evidence" value="ECO:0007669"/>
    <property type="project" value="UniProtKB-SubCell"/>
</dbReference>
<organism evidence="23 24">
    <name type="scientific">Cardiobacterium valvarum F0432</name>
    <dbReference type="NCBI Taxonomy" id="797473"/>
    <lineage>
        <taxon>Bacteria</taxon>
        <taxon>Pseudomonadati</taxon>
        <taxon>Pseudomonadota</taxon>
        <taxon>Gammaproteobacteria</taxon>
        <taxon>Cardiobacteriales</taxon>
        <taxon>Cardiobacteriaceae</taxon>
        <taxon>Cardiobacterium</taxon>
    </lineage>
</organism>